<dbReference type="EMBL" id="QDHA01000113">
    <property type="protein sequence ID" value="RCJ04104.1"/>
    <property type="molecule type" value="Genomic_DNA"/>
</dbReference>
<feature type="compositionally biased region" description="Low complexity" evidence="1">
    <location>
        <begin position="79"/>
        <end position="88"/>
    </location>
</feature>
<sequence length="88" mass="9550">MSAIERLVEVNGGPVAVARALNDVVAYQEVQRWVKRGYAAPKHFQRLVVLLPSEMTIDDLFADMTSGSARRPGGKRQAAADSHQMAAA</sequence>
<evidence type="ECO:0000313" key="3">
    <source>
        <dbReference type="Proteomes" id="UP000253501"/>
    </source>
</evidence>
<comment type="caution">
    <text evidence="2">The sequence shown here is derived from an EMBL/GenBank/DDBJ whole genome shotgun (WGS) entry which is preliminary data.</text>
</comment>
<dbReference type="RefSeq" id="WP_114135742.1">
    <property type="nucleotide sequence ID" value="NZ_CP068436.1"/>
</dbReference>
<name>A0A367P966_CUPNE</name>
<dbReference type="GO" id="GO:0003677">
    <property type="term" value="F:DNA binding"/>
    <property type="evidence" value="ECO:0007669"/>
    <property type="project" value="InterPro"/>
</dbReference>
<gene>
    <name evidence="2" type="ORF">DDK22_33870</name>
</gene>
<dbReference type="AlphaFoldDB" id="A0A367P966"/>
<organism evidence="2 3">
    <name type="scientific">Cupriavidus necator</name>
    <name type="common">Alcaligenes eutrophus</name>
    <name type="synonym">Ralstonia eutropha</name>
    <dbReference type="NCBI Taxonomy" id="106590"/>
    <lineage>
        <taxon>Bacteria</taxon>
        <taxon>Pseudomonadati</taxon>
        <taxon>Pseudomonadota</taxon>
        <taxon>Betaproteobacteria</taxon>
        <taxon>Burkholderiales</taxon>
        <taxon>Burkholderiaceae</taxon>
        <taxon>Cupriavidus</taxon>
    </lineage>
</organism>
<evidence type="ECO:0000256" key="1">
    <source>
        <dbReference type="SAM" id="MobiDB-lite"/>
    </source>
</evidence>
<dbReference type="Gene3D" id="1.10.260.40">
    <property type="entry name" value="lambda repressor-like DNA-binding domains"/>
    <property type="match status" value="1"/>
</dbReference>
<accession>A0A367P966</accession>
<feature type="region of interest" description="Disordered" evidence="1">
    <location>
        <begin position="66"/>
        <end position="88"/>
    </location>
</feature>
<evidence type="ECO:0000313" key="2">
    <source>
        <dbReference type="EMBL" id="RCJ04104.1"/>
    </source>
</evidence>
<dbReference type="Proteomes" id="UP000253501">
    <property type="component" value="Unassembled WGS sequence"/>
</dbReference>
<proteinExistence type="predicted"/>
<dbReference type="InterPro" id="IPR010982">
    <property type="entry name" value="Lambda_DNA-bd_dom_sf"/>
</dbReference>
<protein>
    <submittedName>
        <fullName evidence="2">Uncharacterized protein</fullName>
    </submittedName>
</protein>
<reference evidence="2 3" key="1">
    <citation type="submission" date="2018-04" db="EMBL/GenBank/DDBJ databases">
        <title>Cupriavidus necator CR12 genome sequencing and assembly.</title>
        <authorList>
            <person name="Ben Fekih I."/>
            <person name="Mazhar H.S."/>
            <person name="Bello S.K."/>
            <person name="Rensing C."/>
        </authorList>
    </citation>
    <scope>NUCLEOTIDE SEQUENCE [LARGE SCALE GENOMIC DNA]</scope>
    <source>
        <strain evidence="2 3">CR12</strain>
    </source>
</reference>